<feature type="chain" id="PRO_5025556623" evidence="4">
    <location>
        <begin position="28"/>
        <end position="384"/>
    </location>
</feature>
<dbReference type="InterPro" id="IPR000719">
    <property type="entry name" value="Prot_kinase_dom"/>
</dbReference>
<evidence type="ECO:0000313" key="7">
    <source>
        <dbReference type="Proteomes" id="UP000436088"/>
    </source>
</evidence>
<keyword evidence="4" id="KW-0732">Signal</keyword>
<gene>
    <name evidence="6" type="ORF">F3Y22_tig00110578pilonHSYRG00011</name>
</gene>
<dbReference type="InterPro" id="IPR046959">
    <property type="entry name" value="PRK1-6/SRF4-like"/>
</dbReference>
<evidence type="ECO:0000256" key="4">
    <source>
        <dbReference type="SAM" id="SignalP"/>
    </source>
</evidence>
<dbReference type="Pfam" id="PF08263">
    <property type="entry name" value="LRRNT_2"/>
    <property type="match status" value="1"/>
</dbReference>
<accession>A0A6A3A8C2</accession>
<keyword evidence="3" id="KW-0677">Repeat</keyword>
<name>A0A6A3A8C2_HIBSY</name>
<evidence type="ECO:0000256" key="1">
    <source>
        <dbReference type="ARBA" id="ARBA00004370"/>
    </source>
</evidence>
<evidence type="ECO:0000313" key="6">
    <source>
        <dbReference type="EMBL" id="KAE8699405.1"/>
    </source>
</evidence>
<dbReference type="PROSITE" id="PS50011">
    <property type="entry name" value="PROTEIN_KINASE_DOM"/>
    <property type="match status" value="1"/>
</dbReference>
<dbReference type="InterPro" id="IPR011009">
    <property type="entry name" value="Kinase-like_dom_sf"/>
</dbReference>
<dbReference type="PANTHER" id="PTHR48007:SF38">
    <property type="entry name" value="LEUCINE-RICH REPEAT PROTEIN KINASE FAMILY PROTEIN"/>
    <property type="match status" value="1"/>
</dbReference>
<reference evidence="6" key="1">
    <citation type="submission" date="2019-09" db="EMBL/GenBank/DDBJ databases">
        <title>Draft genome information of white flower Hibiscus syriacus.</title>
        <authorList>
            <person name="Kim Y.-M."/>
        </authorList>
    </citation>
    <scope>NUCLEOTIDE SEQUENCE [LARGE SCALE GENOMIC DNA]</scope>
    <source>
        <strain evidence="6">YM2019G1</strain>
    </source>
</reference>
<dbReference type="AlphaFoldDB" id="A0A6A3A8C2"/>
<dbReference type="Proteomes" id="UP000436088">
    <property type="component" value="Unassembled WGS sequence"/>
</dbReference>
<dbReference type="Gene3D" id="3.80.10.10">
    <property type="entry name" value="Ribonuclease Inhibitor"/>
    <property type="match status" value="1"/>
</dbReference>
<evidence type="ECO:0000256" key="2">
    <source>
        <dbReference type="ARBA" id="ARBA00022614"/>
    </source>
</evidence>
<dbReference type="Gene3D" id="1.10.510.10">
    <property type="entry name" value="Transferase(Phosphotransferase) domain 1"/>
    <property type="match status" value="2"/>
</dbReference>
<proteinExistence type="predicted"/>
<comment type="caution">
    <text evidence="6">The sequence shown here is derived from an EMBL/GenBank/DDBJ whole genome shotgun (WGS) entry which is preliminary data.</text>
</comment>
<feature type="signal peptide" evidence="4">
    <location>
        <begin position="1"/>
        <end position="27"/>
    </location>
</feature>
<organism evidence="6 7">
    <name type="scientific">Hibiscus syriacus</name>
    <name type="common">Rose of Sharon</name>
    <dbReference type="NCBI Taxonomy" id="106335"/>
    <lineage>
        <taxon>Eukaryota</taxon>
        <taxon>Viridiplantae</taxon>
        <taxon>Streptophyta</taxon>
        <taxon>Embryophyta</taxon>
        <taxon>Tracheophyta</taxon>
        <taxon>Spermatophyta</taxon>
        <taxon>Magnoliopsida</taxon>
        <taxon>eudicotyledons</taxon>
        <taxon>Gunneridae</taxon>
        <taxon>Pentapetalae</taxon>
        <taxon>rosids</taxon>
        <taxon>malvids</taxon>
        <taxon>Malvales</taxon>
        <taxon>Malvaceae</taxon>
        <taxon>Malvoideae</taxon>
        <taxon>Hibiscus</taxon>
    </lineage>
</organism>
<dbReference type="PANTHER" id="PTHR48007">
    <property type="entry name" value="LEUCINE-RICH REPEAT RECEPTOR-LIKE PROTEIN KINASE PXC1"/>
    <property type="match status" value="1"/>
</dbReference>
<evidence type="ECO:0000259" key="5">
    <source>
        <dbReference type="PROSITE" id="PS50011"/>
    </source>
</evidence>
<dbReference type="InterPro" id="IPR013210">
    <property type="entry name" value="LRR_N_plant-typ"/>
</dbReference>
<dbReference type="Pfam" id="PF07714">
    <property type="entry name" value="PK_Tyr_Ser-Thr"/>
    <property type="match status" value="1"/>
</dbReference>
<dbReference type="EMBL" id="VEPZ02001038">
    <property type="protein sequence ID" value="KAE8699405.1"/>
    <property type="molecule type" value="Genomic_DNA"/>
</dbReference>
<dbReference type="InterPro" id="IPR001245">
    <property type="entry name" value="Ser-Thr/Tyr_kinase_cat_dom"/>
</dbReference>
<protein>
    <submittedName>
        <fullName evidence="6">Jasmonate-zim-domain protein 6, putative isoform 1</fullName>
    </submittedName>
</protein>
<dbReference type="GO" id="GO:0005524">
    <property type="term" value="F:ATP binding"/>
    <property type="evidence" value="ECO:0007669"/>
    <property type="project" value="InterPro"/>
</dbReference>
<keyword evidence="7" id="KW-1185">Reference proteome</keyword>
<dbReference type="GO" id="GO:0004672">
    <property type="term" value="F:protein kinase activity"/>
    <property type="evidence" value="ECO:0007669"/>
    <property type="project" value="InterPro"/>
</dbReference>
<evidence type="ECO:0000256" key="3">
    <source>
        <dbReference type="ARBA" id="ARBA00022737"/>
    </source>
</evidence>
<keyword evidence="2" id="KW-0433">Leucine-rich repeat</keyword>
<sequence length="384" mass="42191">MAIAWLFGRFLLFLSSTFFVLLPSAFSASDSEALLKLKKSLTNAGVLDSWVPGSPPCNGPQGPWRGLVCEGGVVTGLRLEGMGLSGTIDVDALVQMKGLGSFSVENNSFTDNILELNRLELVIVNNEKGVFGLTDLMKASAEVLGNGPLGSSYKVKMANGVEVTVKRVHQMNALGSDAFDAEVKKLRTLRHPNVLTPLAYHYRKEEKLFVYQYLRNSSLLYHLHGDGESGGVLDWPTRVKIVRGIVKGLVTRVSSQRICFTRRLEGLFCLQNPGAIQKQTVSPKSDVYCLGIIIIEMLTGERPSRSVYDGNGVTDIVQWVASAFSEGRRAELLDTKIEGCRNSICSMEKLLRVGALCTNTSLEERIGIKEAVRTIQEIHELRIL</sequence>
<dbReference type="SUPFAM" id="SSF56112">
    <property type="entry name" value="Protein kinase-like (PK-like)"/>
    <property type="match status" value="1"/>
</dbReference>
<dbReference type="GO" id="GO:0016020">
    <property type="term" value="C:membrane"/>
    <property type="evidence" value="ECO:0007669"/>
    <property type="project" value="UniProtKB-SubCell"/>
</dbReference>
<dbReference type="InterPro" id="IPR032675">
    <property type="entry name" value="LRR_dom_sf"/>
</dbReference>
<comment type="subcellular location">
    <subcellularLocation>
        <location evidence="1">Membrane</location>
    </subcellularLocation>
</comment>
<feature type="domain" description="Protein kinase" evidence="5">
    <location>
        <begin position="138"/>
        <end position="384"/>
    </location>
</feature>